<gene>
    <name evidence="2" type="ORF">LTR77_008231</name>
</gene>
<evidence type="ECO:0000313" key="2">
    <source>
        <dbReference type="EMBL" id="KAK5166687.1"/>
    </source>
</evidence>
<comment type="caution">
    <text evidence="2">The sequence shown here is derived from an EMBL/GenBank/DDBJ whole genome shotgun (WGS) entry which is preliminary data.</text>
</comment>
<name>A0AAV9P308_9PEZI</name>
<dbReference type="RefSeq" id="XP_064656569.1">
    <property type="nucleotide sequence ID" value="XM_064805464.1"/>
</dbReference>
<dbReference type="Proteomes" id="UP001337655">
    <property type="component" value="Unassembled WGS sequence"/>
</dbReference>
<sequence length="154" mass="16915">MHFIYPALVAIQASSAMAWQVIAYDNVENCAADSSTTYRFYESTGDPAYGFCSTWGAPQPGVHCHEYRNGGEDGPFDCNGDFTDSPQSVDFHPETKRSSGRIALGSFESYATVDCNDNTISLDPDGGETFNRCYNEGVERFGSWSVHDNGISDY</sequence>
<dbReference type="AlphaFoldDB" id="A0AAV9P308"/>
<evidence type="ECO:0000313" key="3">
    <source>
        <dbReference type="Proteomes" id="UP001337655"/>
    </source>
</evidence>
<dbReference type="EMBL" id="JAVRRT010000013">
    <property type="protein sequence ID" value="KAK5166687.1"/>
    <property type="molecule type" value="Genomic_DNA"/>
</dbReference>
<proteinExistence type="predicted"/>
<reference evidence="2 3" key="1">
    <citation type="submission" date="2023-08" db="EMBL/GenBank/DDBJ databases">
        <title>Black Yeasts Isolated from many extreme environments.</title>
        <authorList>
            <person name="Coleine C."/>
            <person name="Stajich J.E."/>
            <person name="Selbmann L."/>
        </authorList>
    </citation>
    <scope>NUCLEOTIDE SEQUENCE [LARGE SCALE GENOMIC DNA]</scope>
    <source>
        <strain evidence="2 3">CCFEE 5935</strain>
    </source>
</reference>
<accession>A0AAV9P308</accession>
<feature type="signal peptide" evidence="1">
    <location>
        <begin position="1"/>
        <end position="18"/>
    </location>
</feature>
<keyword evidence="3" id="KW-1185">Reference proteome</keyword>
<organism evidence="2 3">
    <name type="scientific">Saxophila tyrrhenica</name>
    <dbReference type="NCBI Taxonomy" id="1690608"/>
    <lineage>
        <taxon>Eukaryota</taxon>
        <taxon>Fungi</taxon>
        <taxon>Dikarya</taxon>
        <taxon>Ascomycota</taxon>
        <taxon>Pezizomycotina</taxon>
        <taxon>Dothideomycetes</taxon>
        <taxon>Dothideomycetidae</taxon>
        <taxon>Mycosphaerellales</taxon>
        <taxon>Extremaceae</taxon>
        <taxon>Saxophila</taxon>
    </lineage>
</organism>
<protein>
    <submittedName>
        <fullName evidence="2">Uncharacterized protein</fullName>
    </submittedName>
</protein>
<keyword evidence="1" id="KW-0732">Signal</keyword>
<feature type="chain" id="PRO_5043787918" evidence="1">
    <location>
        <begin position="19"/>
        <end position="154"/>
    </location>
</feature>
<evidence type="ECO:0000256" key="1">
    <source>
        <dbReference type="SAM" id="SignalP"/>
    </source>
</evidence>
<dbReference type="GeneID" id="89929565"/>